<evidence type="ECO:0000256" key="4">
    <source>
        <dbReference type="ARBA" id="ARBA00022574"/>
    </source>
</evidence>
<evidence type="ECO:0000313" key="12">
    <source>
        <dbReference type="Proteomes" id="UP001152799"/>
    </source>
</evidence>
<feature type="region of interest" description="Disordered" evidence="10">
    <location>
        <begin position="297"/>
        <end position="320"/>
    </location>
</feature>
<keyword evidence="8" id="KW-0966">Cell projection</keyword>
<protein>
    <submittedName>
        <fullName evidence="11">Uncharacterized protein</fullName>
    </submittedName>
</protein>
<evidence type="ECO:0000256" key="5">
    <source>
        <dbReference type="ARBA" id="ARBA00022737"/>
    </source>
</evidence>
<dbReference type="PANTHER" id="PTHR14885:SF3">
    <property type="entry name" value="CILIA- AND FLAGELLA-ASSOCIATED PROTEIN 44"/>
    <property type="match status" value="1"/>
</dbReference>
<name>A0A9N9QKU2_9CUCU</name>
<gene>
    <name evidence="11" type="ORF">CEUTPL_LOCUS3435</name>
</gene>
<keyword evidence="3" id="KW-0963">Cytoplasm</keyword>
<evidence type="ECO:0000256" key="9">
    <source>
        <dbReference type="SAM" id="Coils"/>
    </source>
</evidence>
<accession>A0A9N9QKU2</accession>
<evidence type="ECO:0000256" key="10">
    <source>
        <dbReference type="SAM" id="MobiDB-lite"/>
    </source>
</evidence>
<keyword evidence="12" id="KW-1185">Reference proteome</keyword>
<evidence type="ECO:0000256" key="3">
    <source>
        <dbReference type="ARBA" id="ARBA00022490"/>
    </source>
</evidence>
<feature type="coiled-coil region" evidence="9">
    <location>
        <begin position="236"/>
        <end position="270"/>
    </location>
</feature>
<evidence type="ECO:0000256" key="1">
    <source>
        <dbReference type="ARBA" id="ARBA00004138"/>
    </source>
</evidence>
<evidence type="ECO:0000256" key="2">
    <source>
        <dbReference type="ARBA" id="ARBA00004245"/>
    </source>
</evidence>
<evidence type="ECO:0000256" key="7">
    <source>
        <dbReference type="ARBA" id="ARBA00023212"/>
    </source>
</evidence>
<comment type="subcellular location">
    <subcellularLocation>
        <location evidence="1">Cell projection</location>
        <location evidence="1">Cilium</location>
    </subcellularLocation>
    <subcellularLocation>
        <location evidence="2">Cytoplasm</location>
        <location evidence="2">Cytoskeleton</location>
    </subcellularLocation>
</comment>
<keyword evidence="5" id="KW-0677">Repeat</keyword>
<dbReference type="AlphaFoldDB" id="A0A9N9QKU2"/>
<evidence type="ECO:0000313" key="11">
    <source>
        <dbReference type="EMBL" id="CAG9762761.1"/>
    </source>
</evidence>
<reference evidence="11" key="1">
    <citation type="submission" date="2022-01" db="EMBL/GenBank/DDBJ databases">
        <authorList>
            <person name="King R."/>
        </authorList>
    </citation>
    <scope>NUCLEOTIDE SEQUENCE</scope>
</reference>
<keyword evidence="7" id="KW-0206">Cytoskeleton</keyword>
<feature type="compositionally biased region" description="Acidic residues" evidence="10">
    <location>
        <begin position="310"/>
        <end position="320"/>
    </location>
</feature>
<evidence type="ECO:0000256" key="8">
    <source>
        <dbReference type="ARBA" id="ARBA00023273"/>
    </source>
</evidence>
<dbReference type="GO" id="GO:0005929">
    <property type="term" value="C:cilium"/>
    <property type="evidence" value="ECO:0007669"/>
    <property type="project" value="UniProtKB-SubCell"/>
</dbReference>
<sequence>MVENVYNLRHNFIQLCYDVRDAKYELIERLKEKQKNIDIINEELPEEFRKNGPPIPKYDPDEFPEEKLQVVVELPETETEYEVEEFSAKKILSFKPSGNELEKILLAKKTYPRFKDGFFHSDISNEEVLKVAQLTFEELCSYPEEQDTPYESSLRAIRMNRILYHQKLIIAEMQEMIDKFNNWIFEARKQRLPILIRGNFIDIFIVGLNEELQILKSCEEQEDKLSQIVNIKLSAVHDMEDTVDSLKNEKANQEIKLENLKIEQNTVTEQFKMAAENTKFYDFLKKVFKKKFKPPKIKADDETSSSESSSSEDDDYDDDEGSIDSRDFGFIKQDLNVCPKGCDPTIFNLVTSMRSKRHEIEQADREEVRLLEFTKKEIEVNTRKLGMLHKAYDDAQEQLESFRRDKQKNLNNVRCTVILNLDQIYGFEQYKPEEMKISDFLVFSRSKLSDLYKRVGKLQNDALEEQGKHE</sequence>
<dbReference type="EMBL" id="OU892288">
    <property type="protein sequence ID" value="CAG9762761.1"/>
    <property type="molecule type" value="Genomic_DNA"/>
</dbReference>
<dbReference type="OrthoDB" id="1935234at2759"/>
<dbReference type="GO" id="GO:0005856">
    <property type="term" value="C:cytoskeleton"/>
    <property type="evidence" value="ECO:0007669"/>
    <property type="project" value="UniProtKB-SubCell"/>
</dbReference>
<proteinExistence type="predicted"/>
<dbReference type="Proteomes" id="UP001152799">
    <property type="component" value="Chromosome 12"/>
</dbReference>
<keyword evidence="4" id="KW-0853">WD repeat</keyword>
<dbReference type="PANTHER" id="PTHR14885">
    <property type="entry name" value="CILIA- AND FLAGELLA-ASSOCIATED PROTEIN 43-RELATED"/>
    <property type="match status" value="1"/>
</dbReference>
<evidence type="ECO:0000256" key="6">
    <source>
        <dbReference type="ARBA" id="ARBA00023054"/>
    </source>
</evidence>
<keyword evidence="6 9" id="KW-0175">Coiled coil</keyword>
<organism evidence="11 12">
    <name type="scientific">Ceutorhynchus assimilis</name>
    <name type="common">cabbage seed weevil</name>
    <dbReference type="NCBI Taxonomy" id="467358"/>
    <lineage>
        <taxon>Eukaryota</taxon>
        <taxon>Metazoa</taxon>
        <taxon>Ecdysozoa</taxon>
        <taxon>Arthropoda</taxon>
        <taxon>Hexapoda</taxon>
        <taxon>Insecta</taxon>
        <taxon>Pterygota</taxon>
        <taxon>Neoptera</taxon>
        <taxon>Endopterygota</taxon>
        <taxon>Coleoptera</taxon>
        <taxon>Polyphaga</taxon>
        <taxon>Cucujiformia</taxon>
        <taxon>Curculionidae</taxon>
        <taxon>Ceutorhynchinae</taxon>
        <taxon>Ceutorhynchus</taxon>
    </lineage>
</organism>